<evidence type="ECO:0000256" key="2">
    <source>
        <dbReference type="SAM" id="SignalP"/>
    </source>
</evidence>
<proteinExistence type="predicted"/>
<evidence type="ECO:0000259" key="3">
    <source>
        <dbReference type="PROSITE" id="PS50933"/>
    </source>
</evidence>
<dbReference type="Pfam" id="PF07452">
    <property type="entry name" value="CHRD"/>
    <property type="match status" value="1"/>
</dbReference>
<keyword evidence="2" id="KW-0732">Signal</keyword>
<organism evidence="4">
    <name type="scientific">uncultured Chloroflexia bacterium</name>
    <dbReference type="NCBI Taxonomy" id="1672391"/>
    <lineage>
        <taxon>Bacteria</taxon>
        <taxon>Bacillati</taxon>
        <taxon>Chloroflexota</taxon>
        <taxon>Chloroflexia</taxon>
        <taxon>environmental samples</taxon>
    </lineage>
</organism>
<feature type="chain" id="PRO_5027083014" description="CHRD domain-containing protein" evidence="2">
    <location>
        <begin position="27"/>
        <end position="200"/>
    </location>
</feature>
<name>A0A6J4JNT5_9CHLR</name>
<feature type="domain" description="CHRD" evidence="3">
    <location>
        <begin position="31"/>
        <end position="155"/>
    </location>
</feature>
<dbReference type="EMBL" id="CADCTR010001143">
    <property type="protein sequence ID" value="CAA9283423.1"/>
    <property type="molecule type" value="Genomic_DNA"/>
</dbReference>
<evidence type="ECO:0000313" key="4">
    <source>
        <dbReference type="EMBL" id="CAA9283423.1"/>
    </source>
</evidence>
<keyword evidence="1" id="KW-1133">Transmembrane helix</keyword>
<sequence>MNKLTLAVFGLVFALALVGSSRPVVAAPSLATMELSAKLIGGAEEVPNPGDPDGMGTSTVTLNSDSGQVSFTINVSNITLPAAAAHIHEGVRGVAGGVVVPLTGPDANGSASGSAAVDAALMQRMMDNPAGFYVNVHTSDFPGGAVRGQLAAAGGAGASTMLPTTGTSDGVTTLIFGIALLAILTGIGLNWSGRRRTNAR</sequence>
<reference evidence="4" key="1">
    <citation type="submission" date="2020-02" db="EMBL/GenBank/DDBJ databases">
        <authorList>
            <person name="Meier V. D."/>
        </authorList>
    </citation>
    <scope>NUCLEOTIDE SEQUENCE</scope>
    <source>
        <strain evidence="4">AVDCRST_MAG93</strain>
    </source>
</reference>
<dbReference type="PROSITE" id="PS50933">
    <property type="entry name" value="CHRD"/>
    <property type="match status" value="1"/>
</dbReference>
<accession>A0A6J4JNT5</accession>
<keyword evidence="1" id="KW-0472">Membrane</keyword>
<dbReference type="AlphaFoldDB" id="A0A6J4JNT5"/>
<feature type="signal peptide" evidence="2">
    <location>
        <begin position="1"/>
        <end position="26"/>
    </location>
</feature>
<gene>
    <name evidence="4" type="ORF">AVDCRST_MAG93-3347</name>
</gene>
<evidence type="ECO:0000256" key="1">
    <source>
        <dbReference type="SAM" id="Phobius"/>
    </source>
</evidence>
<protein>
    <recommendedName>
        <fullName evidence="3">CHRD domain-containing protein</fullName>
    </recommendedName>
</protein>
<feature type="transmembrane region" description="Helical" evidence="1">
    <location>
        <begin position="171"/>
        <end position="191"/>
    </location>
</feature>
<dbReference type="SMART" id="SM00754">
    <property type="entry name" value="CHRD"/>
    <property type="match status" value="1"/>
</dbReference>
<dbReference type="InterPro" id="IPR010895">
    <property type="entry name" value="CHRD"/>
</dbReference>
<keyword evidence="1" id="KW-0812">Transmembrane</keyword>